<dbReference type="AlphaFoldDB" id="A0A059AGM6"/>
<dbReference type="InParanoid" id="A0A059AGM6"/>
<accession>A0A059AGM6</accession>
<evidence type="ECO:0000313" key="1">
    <source>
        <dbReference type="EMBL" id="KCW52899.1"/>
    </source>
</evidence>
<protein>
    <submittedName>
        <fullName evidence="1">Uncharacterized protein</fullName>
    </submittedName>
</protein>
<organism evidence="1">
    <name type="scientific">Eucalyptus grandis</name>
    <name type="common">Flooded gum</name>
    <dbReference type="NCBI Taxonomy" id="71139"/>
    <lineage>
        <taxon>Eukaryota</taxon>
        <taxon>Viridiplantae</taxon>
        <taxon>Streptophyta</taxon>
        <taxon>Embryophyta</taxon>
        <taxon>Tracheophyta</taxon>
        <taxon>Spermatophyta</taxon>
        <taxon>Magnoliopsida</taxon>
        <taxon>eudicotyledons</taxon>
        <taxon>Gunneridae</taxon>
        <taxon>Pentapetalae</taxon>
        <taxon>rosids</taxon>
        <taxon>malvids</taxon>
        <taxon>Myrtales</taxon>
        <taxon>Myrtaceae</taxon>
        <taxon>Myrtoideae</taxon>
        <taxon>Eucalypteae</taxon>
        <taxon>Eucalyptus</taxon>
    </lineage>
</organism>
<gene>
    <name evidence="1" type="ORF">EUGRSUZ_J02219</name>
</gene>
<dbReference type="EMBL" id="KK198762">
    <property type="protein sequence ID" value="KCW52899.1"/>
    <property type="molecule type" value="Genomic_DNA"/>
</dbReference>
<sequence length="68" mass="7369">MGCLSAGSQSEASWRFSTLHMSPSRKGHTNGGLFGVALAVWSREISLCKASCRCMQSIPVVLLHDFLN</sequence>
<reference evidence="1" key="1">
    <citation type="submission" date="2013-07" db="EMBL/GenBank/DDBJ databases">
        <title>The genome of Eucalyptus grandis.</title>
        <authorList>
            <person name="Schmutz J."/>
            <person name="Hayes R."/>
            <person name="Myburg A."/>
            <person name="Tuskan G."/>
            <person name="Grattapaglia D."/>
            <person name="Rokhsar D.S."/>
        </authorList>
    </citation>
    <scope>NUCLEOTIDE SEQUENCE</scope>
    <source>
        <tissue evidence="1">Leaf extractions</tissue>
    </source>
</reference>
<name>A0A059AGM6_EUCGR</name>
<proteinExistence type="predicted"/>
<dbReference type="Gramene" id="KCW52899">
    <property type="protein sequence ID" value="KCW52899"/>
    <property type="gene ID" value="EUGRSUZ_J02219"/>
</dbReference>